<evidence type="ECO:0000313" key="1">
    <source>
        <dbReference type="EMBL" id="PON50668.1"/>
    </source>
</evidence>
<gene>
    <name evidence="1" type="ORF">PanWU01x14_222010</name>
</gene>
<keyword evidence="2" id="KW-1185">Reference proteome</keyword>
<name>A0A2P5BPD7_PARAD</name>
<proteinExistence type="predicted"/>
<dbReference type="AlphaFoldDB" id="A0A2P5BPD7"/>
<comment type="caution">
    <text evidence="1">The sequence shown here is derived from an EMBL/GenBank/DDBJ whole genome shotgun (WGS) entry which is preliminary data.</text>
</comment>
<reference evidence="2" key="1">
    <citation type="submission" date="2016-06" db="EMBL/GenBank/DDBJ databases">
        <title>Parallel loss of symbiosis genes in relatives of nitrogen-fixing non-legume Parasponia.</title>
        <authorList>
            <person name="Van Velzen R."/>
            <person name="Holmer R."/>
            <person name="Bu F."/>
            <person name="Rutten L."/>
            <person name="Van Zeijl A."/>
            <person name="Liu W."/>
            <person name="Santuari L."/>
            <person name="Cao Q."/>
            <person name="Sharma T."/>
            <person name="Shen D."/>
            <person name="Roswanjaya Y."/>
            <person name="Wardhani T."/>
            <person name="Kalhor M.S."/>
            <person name="Jansen J."/>
            <person name="Van den Hoogen J."/>
            <person name="Gungor B."/>
            <person name="Hartog M."/>
            <person name="Hontelez J."/>
            <person name="Verver J."/>
            <person name="Yang W.-C."/>
            <person name="Schijlen E."/>
            <person name="Repin R."/>
            <person name="Schilthuizen M."/>
            <person name="Schranz E."/>
            <person name="Heidstra R."/>
            <person name="Miyata K."/>
            <person name="Fedorova E."/>
            <person name="Kohlen W."/>
            <person name="Bisseling T."/>
            <person name="Smit S."/>
            <person name="Geurts R."/>
        </authorList>
    </citation>
    <scope>NUCLEOTIDE SEQUENCE [LARGE SCALE GENOMIC DNA]</scope>
    <source>
        <strain evidence="2">cv. WU1-14</strain>
    </source>
</reference>
<protein>
    <submittedName>
        <fullName evidence="1">Uncharacterized protein</fullName>
    </submittedName>
</protein>
<sequence>MIEPLDKLILDLGKMLVVKLDLRHNKTRNREIIACKYTLLANTGTMTPKDDNVSNINNTTVLHSYAWH</sequence>
<dbReference type="Proteomes" id="UP000237105">
    <property type="component" value="Unassembled WGS sequence"/>
</dbReference>
<organism evidence="1 2">
    <name type="scientific">Parasponia andersonii</name>
    <name type="common">Sponia andersonii</name>
    <dbReference type="NCBI Taxonomy" id="3476"/>
    <lineage>
        <taxon>Eukaryota</taxon>
        <taxon>Viridiplantae</taxon>
        <taxon>Streptophyta</taxon>
        <taxon>Embryophyta</taxon>
        <taxon>Tracheophyta</taxon>
        <taxon>Spermatophyta</taxon>
        <taxon>Magnoliopsida</taxon>
        <taxon>eudicotyledons</taxon>
        <taxon>Gunneridae</taxon>
        <taxon>Pentapetalae</taxon>
        <taxon>rosids</taxon>
        <taxon>fabids</taxon>
        <taxon>Rosales</taxon>
        <taxon>Cannabaceae</taxon>
        <taxon>Parasponia</taxon>
    </lineage>
</organism>
<evidence type="ECO:0000313" key="2">
    <source>
        <dbReference type="Proteomes" id="UP000237105"/>
    </source>
</evidence>
<accession>A0A2P5BPD7</accession>
<dbReference type="EMBL" id="JXTB01000243">
    <property type="protein sequence ID" value="PON50668.1"/>
    <property type="molecule type" value="Genomic_DNA"/>
</dbReference>